<organism evidence="2 4">
    <name type="scientific">Rhizobium tibeticum</name>
    <dbReference type="NCBI Taxonomy" id="501024"/>
    <lineage>
        <taxon>Bacteria</taxon>
        <taxon>Pseudomonadati</taxon>
        <taxon>Pseudomonadota</taxon>
        <taxon>Alphaproteobacteria</taxon>
        <taxon>Hyphomicrobiales</taxon>
        <taxon>Rhizobiaceae</taxon>
        <taxon>Rhizobium/Agrobacterium group</taxon>
        <taxon>Rhizobium</taxon>
    </lineage>
</organism>
<dbReference type="Proteomes" id="UP000183063">
    <property type="component" value="Unassembled WGS sequence"/>
</dbReference>
<reference evidence="4" key="1">
    <citation type="submission" date="2016-10" db="EMBL/GenBank/DDBJ databases">
        <authorList>
            <person name="Wibberg D."/>
        </authorList>
    </citation>
    <scope>NUCLEOTIDE SEQUENCE [LARGE SCALE GENOMIC DNA]</scope>
</reference>
<evidence type="ECO:0000313" key="5">
    <source>
        <dbReference type="Proteomes" id="UP000198939"/>
    </source>
</evidence>
<dbReference type="AlphaFoldDB" id="A0A1H8T769"/>
<protein>
    <submittedName>
        <fullName evidence="2">Uncharacterized protein</fullName>
    </submittedName>
</protein>
<evidence type="ECO:0000256" key="1">
    <source>
        <dbReference type="SAM" id="MobiDB-lite"/>
    </source>
</evidence>
<reference evidence="3 5" key="2">
    <citation type="submission" date="2016-10" db="EMBL/GenBank/DDBJ databases">
        <authorList>
            <person name="Varghese N."/>
            <person name="Submissions S."/>
        </authorList>
    </citation>
    <scope>NUCLEOTIDE SEQUENCE [LARGE SCALE GENOMIC DNA]</scope>
    <source>
        <strain evidence="3 5">CGMCC 1.7071</strain>
    </source>
</reference>
<evidence type="ECO:0000313" key="3">
    <source>
        <dbReference type="EMBL" id="SEO86751.1"/>
    </source>
</evidence>
<dbReference type="STRING" id="501024.RTCCBAU85039_5023"/>
<feature type="region of interest" description="Disordered" evidence="1">
    <location>
        <begin position="1"/>
        <end position="59"/>
    </location>
</feature>
<sequence>MESGRGFGHLKSQKRRTVKLESEKVSGPASRLYGDDPASHAYVNSKDRNSVSFARHNRK</sequence>
<accession>A0A1H8T769</accession>
<dbReference type="EMBL" id="FNXB01000036">
    <property type="protein sequence ID" value="SEI14063.1"/>
    <property type="molecule type" value="Genomic_DNA"/>
</dbReference>
<proteinExistence type="predicted"/>
<reference evidence="2" key="3">
    <citation type="submission" date="2016-10" db="EMBL/GenBank/DDBJ databases">
        <authorList>
            <person name="de Groot N.N."/>
        </authorList>
    </citation>
    <scope>NUCLEOTIDE SEQUENCE [LARGE SCALE GENOMIC DNA]</scope>
    <source>
        <strain evidence="2">CCBAU85039</strain>
    </source>
</reference>
<dbReference type="EMBL" id="FOCV01000027">
    <property type="protein sequence ID" value="SEO86751.1"/>
    <property type="molecule type" value="Genomic_DNA"/>
</dbReference>
<gene>
    <name evidence="2" type="ORF">RTCCBAU85039_5023</name>
    <name evidence="3" type="ORF">SAMN05216228_102785</name>
</gene>
<evidence type="ECO:0000313" key="4">
    <source>
        <dbReference type="Proteomes" id="UP000183063"/>
    </source>
</evidence>
<name>A0A1H8T769_9HYPH</name>
<dbReference type="Proteomes" id="UP000198939">
    <property type="component" value="Unassembled WGS sequence"/>
</dbReference>
<evidence type="ECO:0000313" key="2">
    <source>
        <dbReference type="EMBL" id="SEI14063.1"/>
    </source>
</evidence>
<keyword evidence="5" id="KW-1185">Reference proteome</keyword>